<dbReference type="Proteomes" id="UP001221142">
    <property type="component" value="Unassembled WGS sequence"/>
</dbReference>
<feature type="region of interest" description="Disordered" evidence="20">
    <location>
        <begin position="446"/>
        <end position="674"/>
    </location>
</feature>
<feature type="domain" description="Helicase ATP-binding" evidence="21">
    <location>
        <begin position="716"/>
        <end position="881"/>
    </location>
</feature>
<evidence type="ECO:0000256" key="8">
    <source>
        <dbReference type="ARBA" id="ARBA00022840"/>
    </source>
</evidence>
<feature type="compositionally biased region" description="Low complexity" evidence="20">
    <location>
        <begin position="608"/>
        <end position="625"/>
    </location>
</feature>
<keyword evidence="24" id="KW-1185">Reference proteome</keyword>
<feature type="region of interest" description="Disordered" evidence="20">
    <location>
        <begin position="1"/>
        <end position="190"/>
    </location>
</feature>
<keyword evidence="5" id="KW-0547">Nucleotide-binding</keyword>
<feature type="domain" description="Helicase C-terminal" evidence="22">
    <location>
        <begin position="1205"/>
        <end position="1358"/>
    </location>
</feature>
<keyword evidence="7" id="KW-0347">Helicase</keyword>
<name>A0AAD7CG82_9AGAR</name>
<dbReference type="GO" id="GO:0003677">
    <property type="term" value="F:DNA binding"/>
    <property type="evidence" value="ECO:0007669"/>
    <property type="project" value="UniProtKB-KW"/>
</dbReference>
<keyword evidence="13" id="KW-0804">Transcription</keyword>
<keyword evidence="10" id="KW-0805">Transcription regulation</keyword>
<evidence type="ECO:0000256" key="14">
    <source>
        <dbReference type="ARBA" id="ARBA00023242"/>
    </source>
</evidence>
<evidence type="ECO:0000256" key="1">
    <source>
        <dbReference type="ARBA" id="ARBA00004123"/>
    </source>
</evidence>
<comment type="subcellular location">
    <subcellularLocation>
        <location evidence="1">Nucleus</location>
    </subcellularLocation>
</comment>
<dbReference type="FunFam" id="3.40.50.10810:FF:000051">
    <property type="entry name" value="Helicase SWR1"/>
    <property type="match status" value="1"/>
</dbReference>
<dbReference type="SMART" id="SM00490">
    <property type="entry name" value="HELICc"/>
    <property type="match status" value="1"/>
</dbReference>
<feature type="compositionally biased region" description="Low complexity" evidence="20">
    <location>
        <begin position="535"/>
        <end position="558"/>
    </location>
</feature>
<dbReference type="InterPro" id="IPR000330">
    <property type="entry name" value="SNF2_N"/>
</dbReference>
<comment type="caution">
    <text evidence="23">The sequence shown here is derived from an EMBL/GenBank/DDBJ whole genome shotgun (WGS) entry which is preliminary data.</text>
</comment>
<evidence type="ECO:0000256" key="13">
    <source>
        <dbReference type="ARBA" id="ARBA00023163"/>
    </source>
</evidence>
<evidence type="ECO:0000256" key="18">
    <source>
        <dbReference type="ARBA" id="ARBA00074297"/>
    </source>
</evidence>
<feature type="compositionally biased region" description="Acidic residues" evidence="20">
    <location>
        <begin position="1427"/>
        <end position="1441"/>
    </location>
</feature>
<evidence type="ECO:0000256" key="11">
    <source>
        <dbReference type="ARBA" id="ARBA00023125"/>
    </source>
</evidence>
<dbReference type="InterPro" id="IPR038718">
    <property type="entry name" value="SNF2-like_sf"/>
</dbReference>
<evidence type="ECO:0000256" key="3">
    <source>
        <dbReference type="ARBA" id="ARBA00011826"/>
    </source>
</evidence>
<feature type="compositionally biased region" description="Low complexity" evidence="20">
    <location>
        <begin position="142"/>
        <end position="156"/>
    </location>
</feature>
<evidence type="ECO:0000256" key="19">
    <source>
        <dbReference type="SAM" id="Coils"/>
    </source>
</evidence>
<dbReference type="GO" id="GO:0005524">
    <property type="term" value="F:ATP binding"/>
    <property type="evidence" value="ECO:0007669"/>
    <property type="project" value="UniProtKB-KW"/>
</dbReference>
<keyword evidence="14" id="KW-0539">Nucleus</keyword>
<sequence length="1464" mass="162092">MTAHSPRKTRSSYTSGLLSIAGGSSLPVAGPSHSASAPVRPAKSTTKKTIKTVSNAAPEPPINGRAKGKGKQKATDTEAGESISADPTRGRTATRDAPPPASTRQLRKRPGASEPDDPPPSAERESISQPPRKRRKIDDVGDPSVAASASAPVKVGRALRSKPRPPDEPPPPSDRTVGGKTTTAAGGRSPIKRIKLLVRRPAPTNLSHPAQRVPPPAFQWSVSAYLGSYIDIGDTFPVQPEFDGTLRNEEVAKLAEKEAALWEQVAAMKRAGEWFGSDLFDTIRVGGAAANTVAVTESDAAGDGVQDSAAAAPAGVNSRPGDVWATVVASVVAHGRRNRGYTASSGGSSKARKPRSAFLAGQVASKIQGHWDAEAAKLERGRVAEEKRIRGYAKNVMNLVIAEWKKAVFHIRELERLKLEAEELKRGHEHLDAILDQSGRILETQRGDFTRARSESSVGTGWDQEDDEEEESEDEDEDEGEEEGNEDPSGVDLVSEKDDDTQAMEEEDEDQNSAEVDNDALTNSRALLGDFPQTPGSIASSLPPSSSPADPRSPSRGPSVGGGDLAEEEDQGPDGLQPESASLQDRSTDEPEPLSTDPDEALALAERQSPAPSSKAVSSSCQSSAAHHDPTDVHVTDTGTVVDSAPAPNGTVAQREEEEEDTDSEEAQPREYEVPEYLRPYAAAPVQWDDTKRVTPPLLLRGVLRPYQQSGLEWLASLHSNHINGILADEMGLGKTIQTISLLAHLACDRGIWGPHLIIVPTSVLLNWEMEFKKFLPGFRILSYHGTAKRRKELRVGWNEKHHFNVCITSYTLASKDAVVFKRKAWYYMILDEAHMIKNFKSQRWSTLLSFRSFRRLLLTGTPLQNNLTELWALLQFLMSGQDFANLKEFGQWFSTPLEKAIEAGNALDEDTMQRVTRLHQVLRPHLLRRLKRDVEKELPSKYEHLVLCPLSKRQRFLYDEFMSRAQTREALDSGVYQKIANILMQLRKVCNHPDLFEVRPIVTSFAMERSAIADFEIKDLLVRRRLCQDMEETVNLDLLGLRFIDRQGSSLIAAQETRRLDGTTRLPLISEIPGPPPPKDTRTIACFRAYHAYEKRAASISRWAHIGYLNRLRCNSFPVYSSETLAIVQECHQPLLPLSAVDTHYFDAVYLVNSAIKSYATRADDMAGVLDCFAFVTPTVLHQASVKLQIAFPAPSLLQYDCGKLQQLTSLLREKKAGGHRVLIFTQMTKILDILEIFLNFHGYLYLRLDGATRVEDRQYITERFNADNRVFCFIASSRSGGVGINLTGADTVVFYDSDFNPQMDRQCEDRAHRIGQIRDVHIYRFVSQHTVEEAMLRKANQKRHLDDLVIQRGEFDWRTLFAEDEGDGDGDAMAMAKALGEFDDTEDARAAAVAAREAVQIEGQDRADFLDAEAEVPPGQIQVQELEEPEPEPEPEEEGGSAADYMIAFVQRDPDFFREWKL</sequence>
<dbReference type="InterPro" id="IPR014001">
    <property type="entry name" value="Helicase_ATP-bd"/>
</dbReference>
<dbReference type="GO" id="GO:0016887">
    <property type="term" value="F:ATP hydrolysis activity"/>
    <property type="evidence" value="ECO:0007669"/>
    <property type="project" value="TreeGrafter"/>
</dbReference>
<evidence type="ECO:0000259" key="22">
    <source>
        <dbReference type="PROSITE" id="PS51194"/>
    </source>
</evidence>
<feature type="coiled-coil region" evidence="19">
    <location>
        <begin position="407"/>
        <end position="434"/>
    </location>
</feature>
<feature type="compositionally biased region" description="Acidic residues" evidence="20">
    <location>
        <begin position="656"/>
        <end position="666"/>
    </location>
</feature>
<dbReference type="InterPro" id="IPR001650">
    <property type="entry name" value="Helicase_C-like"/>
</dbReference>
<comment type="function">
    <text evidence="15">Catalytic component of the SWR1 complex which mediates the ATP-dependent exchange of histone H2A for the H2A variant HZT1 leading to transcriptional regulation of selected genes by chromatin remodeling.</text>
</comment>
<keyword evidence="19" id="KW-0175">Coiled coil</keyword>
<accession>A0AAD7CG82</accession>
<evidence type="ECO:0000256" key="6">
    <source>
        <dbReference type="ARBA" id="ARBA00022801"/>
    </source>
</evidence>
<evidence type="ECO:0000259" key="21">
    <source>
        <dbReference type="PROSITE" id="PS51192"/>
    </source>
</evidence>
<feature type="compositionally biased region" description="Basic residues" evidence="20">
    <location>
        <begin position="1"/>
        <end position="10"/>
    </location>
</feature>
<dbReference type="EMBL" id="JARKIF010000002">
    <property type="protein sequence ID" value="KAJ7647815.1"/>
    <property type="molecule type" value="Genomic_DNA"/>
</dbReference>
<dbReference type="CDD" id="cd18793">
    <property type="entry name" value="SF2_C_SNF"/>
    <property type="match status" value="1"/>
</dbReference>
<keyword evidence="6" id="KW-0378">Hydrolase</keyword>
<comment type="catalytic activity">
    <reaction evidence="17">
        <text>ATP + H2O = ADP + phosphate + H(+)</text>
        <dbReference type="Rhea" id="RHEA:13065"/>
        <dbReference type="ChEBI" id="CHEBI:15377"/>
        <dbReference type="ChEBI" id="CHEBI:15378"/>
        <dbReference type="ChEBI" id="CHEBI:30616"/>
        <dbReference type="ChEBI" id="CHEBI:43474"/>
        <dbReference type="ChEBI" id="CHEBI:456216"/>
        <dbReference type="EC" id="3.6.4.12"/>
    </reaction>
</comment>
<dbReference type="PROSITE" id="PS51194">
    <property type="entry name" value="HELICASE_CTER"/>
    <property type="match status" value="1"/>
</dbReference>
<evidence type="ECO:0000256" key="12">
    <source>
        <dbReference type="ARBA" id="ARBA00023159"/>
    </source>
</evidence>
<dbReference type="Pfam" id="PF00176">
    <property type="entry name" value="SNF2-rel_dom"/>
    <property type="match status" value="1"/>
</dbReference>
<dbReference type="GO" id="GO:0042393">
    <property type="term" value="F:histone binding"/>
    <property type="evidence" value="ECO:0007669"/>
    <property type="project" value="TreeGrafter"/>
</dbReference>
<feature type="compositionally biased region" description="Basic and acidic residues" evidence="20">
    <location>
        <begin position="626"/>
        <end position="635"/>
    </location>
</feature>
<dbReference type="GO" id="GO:0003678">
    <property type="term" value="F:DNA helicase activity"/>
    <property type="evidence" value="ECO:0007669"/>
    <property type="project" value="UniProtKB-EC"/>
</dbReference>
<feature type="compositionally biased region" description="Acidic residues" evidence="20">
    <location>
        <begin position="497"/>
        <end position="518"/>
    </location>
</feature>
<evidence type="ECO:0000256" key="10">
    <source>
        <dbReference type="ARBA" id="ARBA00023015"/>
    </source>
</evidence>
<evidence type="ECO:0000256" key="15">
    <source>
        <dbReference type="ARBA" id="ARBA00037570"/>
    </source>
</evidence>
<comment type="similarity">
    <text evidence="2">Belongs to the SNF2/RAD54 helicase family. SWR1 subfamily.</text>
</comment>
<evidence type="ECO:0000313" key="23">
    <source>
        <dbReference type="EMBL" id="KAJ7647815.1"/>
    </source>
</evidence>
<keyword evidence="11" id="KW-0238">DNA-binding</keyword>
<dbReference type="SMART" id="SM00487">
    <property type="entry name" value="DEXDc"/>
    <property type="match status" value="1"/>
</dbReference>
<feature type="compositionally biased region" description="Low complexity" evidence="20">
    <location>
        <begin position="15"/>
        <end position="26"/>
    </location>
</feature>
<dbReference type="PROSITE" id="PS51192">
    <property type="entry name" value="HELICASE_ATP_BIND_1"/>
    <property type="match status" value="1"/>
</dbReference>
<feature type="compositionally biased region" description="Low complexity" evidence="20">
    <location>
        <begin position="176"/>
        <end position="187"/>
    </location>
</feature>
<gene>
    <name evidence="23" type="ORF">FB45DRAFT_1102109</name>
</gene>
<keyword evidence="8" id="KW-0067">ATP-binding</keyword>
<keyword evidence="12" id="KW-0010">Activator</keyword>
<reference evidence="23" key="1">
    <citation type="submission" date="2023-03" db="EMBL/GenBank/DDBJ databases">
        <title>Massive genome expansion in bonnet fungi (Mycena s.s.) driven by repeated elements and novel gene families across ecological guilds.</title>
        <authorList>
            <consortium name="Lawrence Berkeley National Laboratory"/>
            <person name="Harder C.B."/>
            <person name="Miyauchi S."/>
            <person name="Viragh M."/>
            <person name="Kuo A."/>
            <person name="Thoen E."/>
            <person name="Andreopoulos B."/>
            <person name="Lu D."/>
            <person name="Skrede I."/>
            <person name="Drula E."/>
            <person name="Henrissat B."/>
            <person name="Morin E."/>
            <person name="Kohler A."/>
            <person name="Barry K."/>
            <person name="LaButti K."/>
            <person name="Morin E."/>
            <person name="Salamov A."/>
            <person name="Lipzen A."/>
            <person name="Mereny Z."/>
            <person name="Hegedus B."/>
            <person name="Baldrian P."/>
            <person name="Stursova M."/>
            <person name="Weitz H."/>
            <person name="Taylor A."/>
            <person name="Grigoriev I.V."/>
            <person name="Nagy L.G."/>
            <person name="Martin F."/>
            <person name="Kauserud H."/>
        </authorList>
    </citation>
    <scope>NUCLEOTIDE SEQUENCE</scope>
    <source>
        <strain evidence="23">9284</strain>
    </source>
</reference>
<proteinExistence type="inferred from homology"/>
<evidence type="ECO:0000256" key="5">
    <source>
        <dbReference type="ARBA" id="ARBA00022741"/>
    </source>
</evidence>
<evidence type="ECO:0000256" key="20">
    <source>
        <dbReference type="SAM" id="MobiDB-lite"/>
    </source>
</evidence>
<evidence type="ECO:0000313" key="24">
    <source>
        <dbReference type="Proteomes" id="UP001221142"/>
    </source>
</evidence>
<dbReference type="EC" id="3.6.4.12" evidence="4"/>
<dbReference type="PANTHER" id="PTHR45685">
    <property type="entry name" value="HELICASE SRCAP-RELATED"/>
    <property type="match status" value="1"/>
</dbReference>
<dbReference type="Gene3D" id="3.40.50.300">
    <property type="entry name" value="P-loop containing nucleotide triphosphate hydrolases"/>
    <property type="match status" value="2"/>
</dbReference>
<dbReference type="GO" id="GO:0006338">
    <property type="term" value="P:chromatin remodeling"/>
    <property type="evidence" value="ECO:0007669"/>
    <property type="project" value="TreeGrafter"/>
</dbReference>
<dbReference type="SUPFAM" id="SSF52540">
    <property type="entry name" value="P-loop containing nucleoside triphosphate hydrolases"/>
    <property type="match status" value="2"/>
</dbReference>
<evidence type="ECO:0000256" key="2">
    <source>
        <dbReference type="ARBA" id="ARBA00009220"/>
    </source>
</evidence>
<dbReference type="InterPro" id="IPR027417">
    <property type="entry name" value="P-loop_NTPase"/>
</dbReference>
<dbReference type="Pfam" id="PF00271">
    <property type="entry name" value="Helicase_C"/>
    <property type="match status" value="1"/>
</dbReference>
<dbReference type="InterPro" id="IPR049730">
    <property type="entry name" value="SNF2/RAD54-like_C"/>
</dbReference>
<comment type="subunit">
    <text evidence="3">Component of the SWR1 chromatin-remodeling complex.</text>
</comment>
<dbReference type="Gene3D" id="3.40.50.10810">
    <property type="entry name" value="Tandem AAA-ATPase domain"/>
    <property type="match status" value="1"/>
</dbReference>
<dbReference type="PANTHER" id="PTHR45685:SF1">
    <property type="entry name" value="HELICASE SRCAP"/>
    <property type="match status" value="1"/>
</dbReference>
<dbReference type="GO" id="GO:0000812">
    <property type="term" value="C:Swr1 complex"/>
    <property type="evidence" value="ECO:0007669"/>
    <property type="project" value="TreeGrafter"/>
</dbReference>
<evidence type="ECO:0000256" key="7">
    <source>
        <dbReference type="ARBA" id="ARBA00022806"/>
    </source>
</evidence>
<organism evidence="23 24">
    <name type="scientific">Roridomyces roridus</name>
    <dbReference type="NCBI Taxonomy" id="1738132"/>
    <lineage>
        <taxon>Eukaryota</taxon>
        <taxon>Fungi</taxon>
        <taxon>Dikarya</taxon>
        <taxon>Basidiomycota</taxon>
        <taxon>Agaricomycotina</taxon>
        <taxon>Agaricomycetes</taxon>
        <taxon>Agaricomycetidae</taxon>
        <taxon>Agaricales</taxon>
        <taxon>Marasmiineae</taxon>
        <taxon>Mycenaceae</taxon>
        <taxon>Roridomyces</taxon>
    </lineage>
</organism>
<evidence type="ECO:0000256" key="9">
    <source>
        <dbReference type="ARBA" id="ARBA00022853"/>
    </source>
</evidence>
<evidence type="ECO:0000256" key="4">
    <source>
        <dbReference type="ARBA" id="ARBA00012551"/>
    </source>
</evidence>
<protein>
    <recommendedName>
        <fullName evidence="16">Helicase SWR1</fullName>
        <ecNumber evidence="4">3.6.4.12</ecNumber>
    </recommendedName>
    <alternativeName>
        <fullName evidence="18">Helicase swr1</fullName>
    </alternativeName>
</protein>
<dbReference type="InterPro" id="IPR050520">
    <property type="entry name" value="INO80/SWR1_helicase"/>
</dbReference>
<feature type="region of interest" description="Disordered" evidence="20">
    <location>
        <begin position="1417"/>
        <end position="1447"/>
    </location>
</feature>
<keyword evidence="9" id="KW-0156">Chromatin regulator</keyword>
<feature type="compositionally biased region" description="Acidic residues" evidence="20">
    <location>
        <begin position="463"/>
        <end position="486"/>
    </location>
</feature>
<evidence type="ECO:0000256" key="17">
    <source>
        <dbReference type="ARBA" id="ARBA00047995"/>
    </source>
</evidence>
<evidence type="ECO:0000256" key="16">
    <source>
        <dbReference type="ARBA" id="ARBA00040599"/>
    </source>
</evidence>